<dbReference type="SUPFAM" id="SSF55826">
    <property type="entry name" value="YbaK/ProRS associated domain"/>
    <property type="match status" value="1"/>
</dbReference>
<dbReference type="Pfam" id="PF04073">
    <property type="entry name" value="tRNA_edit"/>
    <property type="match status" value="1"/>
</dbReference>
<feature type="domain" description="YbaK/aminoacyl-tRNA synthetase-associated" evidence="1">
    <location>
        <begin position="28"/>
        <end position="145"/>
    </location>
</feature>
<protein>
    <submittedName>
        <fullName evidence="2">YbaK/EbsC family protein</fullName>
    </submittedName>
</protein>
<dbReference type="RefSeq" id="WP_425547669.1">
    <property type="nucleotide sequence ID" value="NZ_BAABAZ010000006.1"/>
</dbReference>
<dbReference type="PANTHER" id="PTHR30411">
    <property type="entry name" value="CYTOPLASMIC PROTEIN"/>
    <property type="match status" value="1"/>
</dbReference>
<gene>
    <name evidence="2" type="ORF">GCM10022261_21120</name>
</gene>
<dbReference type="CDD" id="cd04333">
    <property type="entry name" value="ProX_deacylase"/>
    <property type="match status" value="1"/>
</dbReference>
<dbReference type="InterPro" id="IPR036754">
    <property type="entry name" value="YbaK/aa-tRNA-synt-asso_dom_sf"/>
</dbReference>
<dbReference type="InterPro" id="IPR007214">
    <property type="entry name" value="YbaK/aa-tRNA-synth-assoc-dom"/>
</dbReference>
<keyword evidence="3" id="KW-1185">Reference proteome</keyword>
<reference evidence="3" key="1">
    <citation type="journal article" date="2019" name="Int. J. Syst. Evol. Microbiol.">
        <title>The Global Catalogue of Microorganisms (GCM) 10K type strain sequencing project: providing services to taxonomists for standard genome sequencing and annotation.</title>
        <authorList>
            <consortium name="The Broad Institute Genomics Platform"/>
            <consortium name="The Broad Institute Genome Sequencing Center for Infectious Disease"/>
            <person name="Wu L."/>
            <person name="Ma J."/>
        </authorList>
    </citation>
    <scope>NUCLEOTIDE SEQUENCE [LARGE SCALE GENOMIC DNA]</scope>
    <source>
        <strain evidence="3">JCM 17458</strain>
    </source>
</reference>
<dbReference type="Gene3D" id="3.90.960.10">
    <property type="entry name" value="YbaK/aminoacyl-tRNA synthetase-associated domain"/>
    <property type="match status" value="1"/>
</dbReference>
<evidence type="ECO:0000313" key="2">
    <source>
        <dbReference type="EMBL" id="GAA4284581.1"/>
    </source>
</evidence>
<accession>A0ABP8EKV7</accession>
<proteinExistence type="predicted"/>
<sequence>MRHERNAAVARDLAAAGIETEMRFLDAETHTAKAAAEHLGVALGAIANSLVFSADGEPVLIMTSGAHRVDTEFVADRIGRGKLRRADPAMVRAATGQVIGGVAPCGHPAPVETYVDIALAEFPVIWAAGGTADSLFPLRYDQLLALTDGREIPVEPD</sequence>
<dbReference type="EMBL" id="BAABAZ010000006">
    <property type="protein sequence ID" value="GAA4284581.1"/>
    <property type="molecule type" value="Genomic_DNA"/>
</dbReference>
<comment type="caution">
    <text evidence="2">The sequence shown here is derived from an EMBL/GenBank/DDBJ whole genome shotgun (WGS) entry which is preliminary data.</text>
</comment>
<organism evidence="2 3">
    <name type="scientific">Brevibacterium daeguense</name>
    <dbReference type="NCBI Taxonomy" id="909936"/>
    <lineage>
        <taxon>Bacteria</taxon>
        <taxon>Bacillati</taxon>
        <taxon>Actinomycetota</taxon>
        <taxon>Actinomycetes</taxon>
        <taxon>Micrococcales</taxon>
        <taxon>Brevibacteriaceae</taxon>
        <taxon>Brevibacterium</taxon>
    </lineage>
</organism>
<dbReference type="Proteomes" id="UP001501586">
    <property type="component" value="Unassembled WGS sequence"/>
</dbReference>
<evidence type="ECO:0000259" key="1">
    <source>
        <dbReference type="Pfam" id="PF04073"/>
    </source>
</evidence>
<dbReference type="PANTHER" id="PTHR30411:SF1">
    <property type="entry name" value="CYTOPLASMIC PROTEIN"/>
    <property type="match status" value="1"/>
</dbReference>
<evidence type="ECO:0000313" key="3">
    <source>
        <dbReference type="Proteomes" id="UP001501586"/>
    </source>
</evidence>
<name>A0ABP8EKV7_9MICO</name>